<keyword evidence="5" id="KW-1185">Reference proteome</keyword>
<proteinExistence type="predicted"/>
<accession>A0A6L5XDQ0</accession>
<protein>
    <submittedName>
        <fullName evidence="4">Tetratricopeptide repeat protein</fullName>
    </submittedName>
</protein>
<dbReference type="Gene3D" id="1.25.40.10">
    <property type="entry name" value="Tetratricopeptide repeat domain"/>
    <property type="match status" value="1"/>
</dbReference>
<comment type="caution">
    <text evidence="4">The sequence shown here is derived from an EMBL/GenBank/DDBJ whole genome shotgun (WGS) entry which is preliminary data.</text>
</comment>
<dbReference type="InterPro" id="IPR051685">
    <property type="entry name" value="Ycf3/AcsC/BcsC/TPR_MFPF"/>
</dbReference>
<name>A0A6L5XDQ0_9BACT</name>
<dbReference type="AlphaFoldDB" id="A0A6L5XDQ0"/>
<evidence type="ECO:0000313" key="5">
    <source>
        <dbReference type="Proteomes" id="UP000483362"/>
    </source>
</evidence>
<organism evidence="4 5">
    <name type="scientific">Sodaliphilus pleomorphus</name>
    <dbReference type="NCBI Taxonomy" id="2606626"/>
    <lineage>
        <taxon>Bacteria</taxon>
        <taxon>Pseudomonadati</taxon>
        <taxon>Bacteroidota</taxon>
        <taxon>Bacteroidia</taxon>
        <taxon>Bacteroidales</taxon>
        <taxon>Muribaculaceae</taxon>
        <taxon>Sodaliphilus</taxon>
    </lineage>
</organism>
<evidence type="ECO:0000256" key="1">
    <source>
        <dbReference type="ARBA" id="ARBA00022737"/>
    </source>
</evidence>
<evidence type="ECO:0000256" key="3">
    <source>
        <dbReference type="SAM" id="SignalP"/>
    </source>
</evidence>
<dbReference type="Proteomes" id="UP000483362">
    <property type="component" value="Unassembled WGS sequence"/>
</dbReference>
<dbReference type="SUPFAM" id="SSF48452">
    <property type="entry name" value="TPR-like"/>
    <property type="match status" value="1"/>
</dbReference>
<evidence type="ECO:0000256" key="2">
    <source>
        <dbReference type="ARBA" id="ARBA00022803"/>
    </source>
</evidence>
<sequence length="345" mass="38049">MKKTILLLACASMLAGSAYAQSDVESLYKSGKEAFAAYDKDFAKTQLNQPVDTAAMLGNLMKGFKDFEAALPLDSVKTNKIDKKTGLPKVKTKYSKEMVALMAGHIGDLTAAGNMYYTSKQYAEGAYTFGRYCELIQSPMAKANNVQVPADTILGQIRFFEGLCDYYIPDYKKAFTAFDNALKLGYTGKEYNLNIADYKADCFSKMLQPLLDAKEFDKAYAAVDKAIAAEPNNSAYYYMKGALYASDSTKNVDDAIAMYKKSVELNPKNADANFNVGYYLWKKGQEAINAAPANATNDQIAPQVVPVYKEALPYLQKALEINPEYPSVKAVIENINYGLGILDKK</sequence>
<keyword evidence="2" id="KW-0802">TPR repeat</keyword>
<keyword evidence="1" id="KW-0677">Repeat</keyword>
<dbReference type="Pfam" id="PF13414">
    <property type="entry name" value="TPR_11"/>
    <property type="match status" value="1"/>
</dbReference>
<feature type="chain" id="PRO_5027000273" evidence="3">
    <location>
        <begin position="21"/>
        <end position="345"/>
    </location>
</feature>
<feature type="signal peptide" evidence="3">
    <location>
        <begin position="1"/>
        <end position="20"/>
    </location>
</feature>
<gene>
    <name evidence="4" type="ORF">FYJ29_08685</name>
</gene>
<dbReference type="EMBL" id="VULT01000012">
    <property type="protein sequence ID" value="MSS17827.1"/>
    <property type="molecule type" value="Genomic_DNA"/>
</dbReference>
<dbReference type="RefSeq" id="WP_154326501.1">
    <property type="nucleotide sequence ID" value="NZ_CP045696.1"/>
</dbReference>
<dbReference type="PANTHER" id="PTHR44943">
    <property type="entry name" value="CELLULOSE SYNTHASE OPERON PROTEIN C"/>
    <property type="match status" value="1"/>
</dbReference>
<keyword evidence="3" id="KW-0732">Signal</keyword>
<dbReference type="InterPro" id="IPR011990">
    <property type="entry name" value="TPR-like_helical_dom_sf"/>
</dbReference>
<reference evidence="4 5" key="1">
    <citation type="submission" date="2019-08" db="EMBL/GenBank/DDBJ databases">
        <title>In-depth cultivation of the pig gut microbiome towards novel bacterial diversity and tailored functional studies.</title>
        <authorList>
            <person name="Wylensek D."/>
            <person name="Hitch T.C.A."/>
            <person name="Clavel T."/>
        </authorList>
    </citation>
    <scope>NUCLEOTIDE SEQUENCE [LARGE SCALE GENOMIC DNA]</scope>
    <source>
        <strain evidence="4 5">Oil-RF-744-WCA-WT-10</strain>
    </source>
</reference>
<dbReference type="PANTHER" id="PTHR44943:SF8">
    <property type="entry name" value="TPR REPEAT-CONTAINING PROTEIN MJ0263"/>
    <property type="match status" value="1"/>
</dbReference>
<evidence type="ECO:0000313" key="4">
    <source>
        <dbReference type="EMBL" id="MSS17827.1"/>
    </source>
</evidence>